<organism evidence="1 2">
    <name type="scientific">Nelumbo nucifera</name>
    <name type="common">Sacred lotus</name>
    <dbReference type="NCBI Taxonomy" id="4432"/>
    <lineage>
        <taxon>Eukaryota</taxon>
        <taxon>Viridiplantae</taxon>
        <taxon>Streptophyta</taxon>
        <taxon>Embryophyta</taxon>
        <taxon>Tracheophyta</taxon>
        <taxon>Spermatophyta</taxon>
        <taxon>Magnoliopsida</taxon>
        <taxon>Proteales</taxon>
        <taxon>Nelumbonaceae</taxon>
        <taxon>Nelumbo</taxon>
    </lineage>
</organism>
<evidence type="ECO:0000313" key="1">
    <source>
        <dbReference type="EMBL" id="DAD26906.1"/>
    </source>
</evidence>
<comment type="caution">
    <text evidence="1">The sequence shown here is derived from an EMBL/GenBank/DDBJ whole genome shotgun (WGS) entry which is preliminary data.</text>
</comment>
<dbReference type="EMBL" id="DUZY01000002">
    <property type="protein sequence ID" value="DAD26906.1"/>
    <property type="molecule type" value="Genomic_DNA"/>
</dbReference>
<gene>
    <name evidence="1" type="ORF">HUJ06_028374</name>
</gene>
<evidence type="ECO:0000313" key="2">
    <source>
        <dbReference type="Proteomes" id="UP000607653"/>
    </source>
</evidence>
<dbReference type="AlphaFoldDB" id="A0A822Y6W4"/>
<name>A0A822Y6W4_NELNU</name>
<dbReference type="Proteomes" id="UP000607653">
    <property type="component" value="Unassembled WGS sequence"/>
</dbReference>
<proteinExistence type="predicted"/>
<reference evidence="1 2" key="1">
    <citation type="journal article" date="2020" name="Mol. Biol. Evol.">
        <title>Distinct Expression and Methylation Patterns for Genes with Different Fates following a Single Whole-Genome Duplication in Flowering Plants.</title>
        <authorList>
            <person name="Shi T."/>
            <person name="Rahmani R.S."/>
            <person name="Gugger P.F."/>
            <person name="Wang M."/>
            <person name="Li H."/>
            <person name="Zhang Y."/>
            <person name="Li Z."/>
            <person name="Wang Q."/>
            <person name="Van de Peer Y."/>
            <person name="Marchal K."/>
            <person name="Chen J."/>
        </authorList>
    </citation>
    <scope>NUCLEOTIDE SEQUENCE [LARGE SCALE GENOMIC DNA]</scope>
    <source>
        <tissue evidence="1">Leaf</tissue>
    </source>
</reference>
<protein>
    <submittedName>
        <fullName evidence="1">Uncharacterized protein</fullName>
    </submittedName>
</protein>
<keyword evidence="2" id="KW-1185">Reference proteome</keyword>
<accession>A0A822Y6W4</accession>
<sequence length="80" mass="8986">MPLLEGLFNTGNDNNAVNSSSSSLFCISLPGTRHLHRFQITSNGEKEANAEEVKEARISETVTFEQSQSFRHFHRSTKAF</sequence>